<reference evidence="1 2" key="1">
    <citation type="journal article" date="2016" name="Nat. Commun.">
        <title>Ectomycorrhizal ecology is imprinted in the genome of the dominant symbiotic fungus Cenococcum geophilum.</title>
        <authorList>
            <consortium name="DOE Joint Genome Institute"/>
            <person name="Peter M."/>
            <person name="Kohler A."/>
            <person name="Ohm R.A."/>
            <person name="Kuo A."/>
            <person name="Krutzmann J."/>
            <person name="Morin E."/>
            <person name="Arend M."/>
            <person name="Barry K.W."/>
            <person name="Binder M."/>
            <person name="Choi C."/>
            <person name="Clum A."/>
            <person name="Copeland A."/>
            <person name="Grisel N."/>
            <person name="Haridas S."/>
            <person name="Kipfer T."/>
            <person name="LaButti K."/>
            <person name="Lindquist E."/>
            <person name="Lipzen A."/>
            <person name="Maire R."/>
            <person name="Meier B."/>
            <person name="Mihaltcheva S."/>
            <person name="Molinier V."/>
            <person name="Murat C."/>
            <person name="Poggeler S."/>
            <person name="Quandt C.A."/>
            <person name="Sperisen C."/>
            <person name="Tritt A."/>
            <person name="Tisserant E."/>
            <person name="Crous P.W."/>
            <person name="Henrissat B."/>
            <person name="Nehls U."/>
            <person name="Egli S."/>
            <person name="Spatafora J.W."/>
            <person name="Grigoriev I.V."/>
            <person name="Martin F.M."/>
        </authorList>
    </citation>
    <scope>NUCLEOTIDE SEQUENCE [LARGE SCALE GENOMIC DNA]</scope>
    <source>
        <strain evidence="1 2">CBS 459.81</strain>
    </source>
</reference>
<name>A0A8E2EE16_9PEZI</name>
<gene>
    <name evidence="1" type="ORF">K432DRAFT_294024</name>
</gene>
<keyword evidence="2" id="KW-1185">Reference proteome</keyword>
<evidence type="ECO:0000313" key="1">
    <source>
        <dbReference type="EMBL" id="OCK82074.1"/>
    </source>
</evidence>
<evidence type="ECO:0008006" key="3">
    <source>
        <dbReference type="Google" id="ProtNLM"/>
    </source>
</evidence>
<sequence>MYQPTRRGWLNQDLTTAPTIAKGSCIAVVSRSPDSVEVWWISPDGSVMYSVWYGDIGWSRMQHAGQGHGAAGGIYALKASSSWRSVTWIGPGGSIEELNSDKPREDLNWQRKSPMGNGAAAVGGHLVGLIRGEPSDIFWDLFWLAPSGAVQGTHWDKRNGSANYEVAPANSAAIGALEAVSRSFDSMAVFWISPNGALHYAPWVPTPGWQRFEMAGPGSAAITTHISAVTRNPDTLEVFWIAPNGSVQSGYLCVSEGYGWRFFEIAPAGSAAPGGIKAISKDPLSIELFWTGPDGSLQNSFYPSDTGAWEKFELAPPGSTIPGSAVGAVARHSKALHVFFTKPFGEAGHYYKYS</sequence>
<dbReference type="Gene3D" id="2.120.10.70">
    <property type="entry name" value="Fucose-specific lectin"/>
    <property type="match status" value="2"/>
</dbReference>
<proteinExistence type="predicted"/>
<organism evidence="1 2">
    <name type="scientific">Lepidopterella palustris CBS 459.81</name>
    <dbReference type="NCBI Taxonomy" id="1314670"/>
    <lineage>
        <taxon>Eukaryota</taxon>
        <taxon>Fungi</taxon>
        <taxon>Dikarya</taxon>
        <taxon>Ascomycota</taxon>
        <taxon>Pezizomycotina</taxon>
        <taxon>Dothideomycetes</taxon>
        <taxon>Pleosporomycetidae</taxon>
        <taxon>Mytilinidiales</taxon>
        <taxon>Argynnaceae</taxon>
        <taxon>Lepidopterella</taxon>
    </lineage>
</organism>
<dbReference type="AlphaFoldDB" id="A0A8E2EE16"/>
<evidence type="ECO:0000313" key="2">
    <source>
        <dbReference type="Proteomes" id="UP000250266"/>
    </source>
</evidence>
<accession>A0A8E2EE16</accession>
<dbReference type="SUPFAM" id="SSF89372">
    <property type="entry name" value="Fucose-specific lectin"/>
    <property type="match status" value="1"/>
</dbReference>
<protein>
    <recommendedName>
        <fullName evidence="3">Fucose-specific lectin</fullName>
    </recommendedName>
</protein>
<dbReference type="EMBL" id="KV744899">
    <property type="protein sequence ID" value="OCK82074.1"/>
    <property type="molecule type" value="Genomic_DNA"/>
</dbReference>
<dbReference type="Proteomes" id="UP000250266">
    <property type="component" value="Unassembled WGS sequence"/>
</dbReference>
<dbReference type="OrthoDB" id="640249at2759"/>